<gene>
    <name evidence="2" type="ORF">BcabD6B2_15810</name>
</gene>
<dbReference type="RefSeq" id="XP_067714215.1">
    <property type="nucleotide sequence ID" value="XM_067858114.1"/>
</dbReference>
<protein>
    <submittedName>
        <fullName evidence="2">Enoyl-CoA hydratase</fullName>
    </submittedName>
</protein>
<feature type="region of interest" description="Disordered" evidence="1">
    <location>
        <begin position="1264"/>
        <end position="1298"/>
    </location>
</feature>
<comment type="caution">
    <text evidence="2">The sequence shown here is derived from an EMBL/GenBank/DDBJ whole genome shotgun (WGS) entry which is preliminary data.</text>
</comment>
<dbReference type="GeneID" id="94193627"/>
<feature type="compositionally biased region" description="Polar residues" evidence="1">
    <location>
        <begin position="260"/>
        <end position="278"/>
    </location>
</feature>
<evidence type="ECO:0000313" key="3">
    <source>
        <dbReference type="Proteomes" id="UP001497744"/>
    </source>
</evidence>
<sequence>MDEDRSKRTPEEVLFKWEDGGEAKRRFPADLSGAFSTLSGLASETLSARAASAFHNVAPSSVVPPDNLDTSNVHLEAKKLRETIANIQLSHNRDWLASNTHVAALGKLDVLDRVSCLLLHPESAMRFEARRYAQRDSTSEFEFTRALYENRLRQLNTGLVPELCEQPVYVRNSTLVSKMKGKCSCPLDVYSQWDPRTSGPATLQHRGTLLRHSPATGSPDLPSTGAPTTTIGNPNAGFQTARETSATPYVGEFSRGDQDGMTTLDNHGNSPSQGGLTSRETRSAPATGECGDWNLSRNDFQPRSQVGVNVTSLAASSATPNAGPYALEHLDTVCPMHAATPLPEMLRTRGGRMGVIRDLGLVYRYHESTINGERVYTISLHKLGSGSKVFHFRLPSRLQTFGAVHLRDFELERYSSAIDLNDSKGEEADKLCSSYLASLYSGPALMIATVSEFVIAVVNEQAGVLRLGVLFRERNKGHIICQIMCHRASGRVFLLATNSRLYEYQYQLGAVEVKEHSVFGFLMSAVAKSCKFLLSSLSNDRVYKLYGTVPSGYAVEVTAGASDESSPTHSSSHWWHGAGNCLEEFGKTCPAPGVAYWPPLEWRELHLSLQESSFADGAGRDACTCSRRTACVRREARTCLKLLNPWDMSYFGLFSIGSARVCVDEDRWLVCMLGKETGDLSVYRIPDECSFDKFVKGVFDFDRVFPYTLTFFSLRNADIVAQLRKSGYFRFVGESPAFRCSGVLPAPAGGPEGVDIVLLDRFGSRIYVGFVCHPQKQPSLAVKGFRLAQPLLEPRSTARRAPTFHLGRSASGNAGQTDFGAFPVRQNYHYARDLFVSCESYVKSGDLTLAKVALFTPEPASLCQRSASAPQSVSEELWSHNQRPQPTPTAGLPATSRPRPMEWFDELCFLLAPGEEILSVHVEPQAPAAESSLLQGAGWDLVVVTSQKIYTFHRSNLLRVLAALLQHPVSTLRYLDPPPITQGHSAALSPRGRPKSSPAPEGLHFVDIFDDSQQRGEMYGADASKEALAYGLYYLAWLYTPEEVFRACWQFLLERSDPLLDSVLLGGGDDRGLLLTSLGISSQLFGWTAPGAYALDDAGKPTTPVLSPWCKFVIFGEPKLHRFNRVCTGLTSPAIDGALALACAMLESLWLERTFTCVPLFTSTARAPTPQGSVPFGPDDQVHRRNEFVVGPKFESDLILSLSRPVDEVRSTLSQLRRLYLLLCRVALNYESLQPQSIEAAAESLSRLPPSLQRDVFSHDSCFDGSSDTATDAQRGIQGSSVARSQSPADTTGTHPSIDVTNVLNRLRERRDNDAKTLRELVTLLEISQEYLACCLLLHRNCVLGDVQHDFGRMFANVELLPSHSSGRLSPADLLYHRLMQPHEPVAFPFRVEYAAAGAKPPYAFTMSREFFYIISRSNMLNLCSNQEFFRSFRVAVWLAGGEVSNLQDYFYGHLFKCDELRVKHWSSMVKSLERQLATADSDTSLRARISPFVPSRGAACSGLHLRLLLLAGDGAVRLLPEVERDVLVLDHVLHLLAHGRQEQHHEVEQEQRPEDREVQELELGARQDDVRGPDGAEPEGELVQLAHEGLELVVVPFVAALVESSVGLQALARGEDRASVGLRLRCADVLEIQRREEARAQVEQVDGVHVRDDVVHRVYDHVDPEESAEEPE</sequence>
<evidence type="ECO:0000256" key="1">
    <source>
        <dbReference type="SAM" id="MobiDB-lite"/>
    </source>
</evidence>
<name>A0AAV4LPV4_BABCB</name>
<feature type="compositionally biased region" description="Polar residues" evidence="1">
    <location>
        <begin position="225"/>
        <end position="247"/>
    </location>
</feature>
<feature type="region of interest" description="Disordered" evidence="1">
    <location>
        <begin position="210"/>
        <end position="298"/>
    </location>
</feature>
<feature type="region of interest" description="Disordered" evidence="1">
    <location>
        <begin position="873"/>
        <end position="896"/>
    </location>
</feature>
<accession>A0AAV4LPV4</accession>
<dbReference type="Proteomes" id="UP001497744">
    <property type="component" value="Unassembled WGS sequence"/>
</dbReference>
<dbReference type="EMBL" id="BPLF01000001">
    <property type="protein sequence ID" value="GIX62146.1"/>
    <property type="molecule type" value="Genomic_DNA"/>
</dbReference>
<evidence type="ECO:0000313" key="2">
    <source>
        <dbReference type="EMBL" id="GIX62146.1"/>
    </source>
</evidence>
<proteinExistence type="predicted"/>
<organism evidence="2 3">
    <name type="scientific">Babesia caballi</name>
    <dbReference type="NCBI Taxonomy" id="5871"/>
    <lineage>
        <taxon>Eukaryota</taxon>
        <taxon>Sar</taxon>
        <taxon>Alveolata</taxon>
        <taxon>Apicomplexa</taxon>
        <taxon>Aconoidasida</taxon>
        <taxon>Piroplasmida</taxon>
        <taxon>Babesiidae</taxon>
        <taxon>Babesia</taxon>
    </lineage>
</organism>
<keyword evidence="3" id="KW-1185">Reference proteome</keyword>
<feature type="compositionally biased region" description="Polar residues" evidence="1">
    <location>
        <begin position="873"/>
        <end position="884"/>
    </location>
</feature>
<reference evidence="2 3" key="1">
    <citation type="submission" date="2021-06" db="EMBL/GenBank/DDBJ databases">
        <title>Genome sequence of Babesia caballi.</title>
        <authorList>
            <person name="Yamagishi J."/>
            <person name="Kidaka T."/>
            <person name="Ochi A."/>
        </authorList>
    </citation>
    <scope>NUCLEOTIDE SEQUENCE [LARGE SCALE GENOMIC DNA]</scope>
    <source>
        <strain evidence="2">USDA-D6B2</strain>
    </source>
</reference>